<name>A0A9D2BFR5_9BACT</name>
<organism evidence="1 2">
    <name type="scientific">Candidatus Parabacteroides intestinipullorum</name>
    <dbReference type="NCBI Taxonomy" id="2838723"/>
    <lineage>
        <taxon>Bacteria</taxon>
        <taxon>Pseudomonadati</taxon>
        <taxon>Bacteroidota</taxon>
        <taxon>Bacteroidia</taxon>
        <taxon>Bacteroidales</taxon>
        <taxon>Tannerellaceae</taxon>
        <taxon>Parabacteroides</taxon>
    </lineage>
</organism>
<dbReference type="AlphaFoldDB" id="A0A9D2BFR5"/>
<dbReference type="EMBL" id="DXEL01000019">
    <property type="protein sequence ID" value="HIX73812.1"/>
    <property type="molecule type" value="Genomic_DNA"/>
</dbReference>
<protein>
    <submittedName>
        <fullName evidence="1">DUF4250 domain-containing protein</fullName>
    </submittedName>
</protein>
<dbReference type="Pfam" id="PF14056">
    <property type="entry name" value="DUF4250"/>
    <property type="match status" value="1"/>
</dbReference>
<gene>
    <name evidence="1" type="ORF">H9977_01995</name>
</gene>
<comment type="caution">
    <text evidence="1">The sequence shown here is derived from an EMBL/GenBank/DDBJ whole genome shotgun (WGS) entry which is preliminary data.</text>
</comment>
<reference evidence="1" key="1">
    <citation type="journal article" date="2021" name="PeerJ">
        <title>Extensive microbial diversity within the chicken gut microbiome revealed by metagenomics and culture.</title>
        <authorList>
            <person name="Gilroy R."/>
            <person name="Ravi A."/>
            <person name="Getino M."/>
            <person name="Pursley I."/>
            <person name="Horton D.L."/>
            <person name="Alikhan N.F."/>
            <person name="Baker D."/>
            <person name="Gharbi K."/>
            <person name="Hall N."/>
            <person name="Watson M."/>
            <person name="Adriaenssens E.M."/>
            <person name="Foster-Nyarko E."/>
            <person name="Jarju S."/>
            <person name="Secka A."/>
            <person name="Antonio M."/>
            <person name="Oren A."/>
            <person name="Chaudhuri R.R."/>
            <person name="La Ragione R."/>
            <person name="Hildebrand F."/>
            <person name="Pallen M.J."/>
        </authorList>
    </citation>
    <scope>NUCLEOTIDE SEQUENCE</scope>
    <source>
        <strain evidence="1">ChiGjej6B6-14162</strain>
    </source>
</reference>
<sequence length="58" mass="6882">MELPTDVMMLFSVVNTKLRDDYASLDALCEDMHVNRRQLEARLKEAGFEYNPTQNKFW</sequence>
<dbReference type="InterPro" id="IPR025346">
    <property type="entry name" value="DUF4250"/>
</dbReference>
<evidence type="ECO:0000313" key="1">
    <source>
        <dbReference type="EMBL" id="HIX73812.1"/>
    </source>
</evidence>
<proteinExistence type="predicted"/>
<evidence type="ECO:0000313" key="2">
    <source>
        <dbReference type="Proteomes" id="UP000886740"/>
    </source>
</evidence>
<reference evidence="1" key="2">
    <citation type="submission" date="2021-04" db="EMBL/GenBank/DDBJ databases">
        <authorList>
            <person name="Gilroy R."/>
        </authorList>
    </citation>
    <scope>NUCLEOTIDE SEQUENCE</scope>
    <source>
        <strain evidence="1">ChiGjej6B6-14162</strain>
    </source>
</reference>
<dbReference type="Proteomes" id="UP000886740">
    <property type="component" value="Unassembled WGS sequence"/>
</dbReference>
<accession>A0A9D2BFR5</accession>